<organism evidence="10 11">
    <name type="scientific">Desulfonispora thiosulfatigenes DSM 11270</name>
    <dbReference type="NCBI Taxonomy" id="656914"/>
    <lineage>
        <taxon>Bacteria</taxon>
        <taxon>Bacillati</taxon>
        <taxon>Bacillota</taxon>
        <taxon>Clostridia</taxon>
        <taxon>Eubacteriales</taxon>
        <taxon>Peptococcaceae</taxon>
        <taxon>Desulfonispora</taxon>
    </lineage>
</organism>
<dbReference type="InterPro" id="IPR004476">
    <property type="entry name" value="RNase_II/RNase_R"/>
</dbReference>
<dbReference type="NCBIfam" id="TIGR02063">
    <property type="entry name" value="RNase_R"/>
    <property type="match status" value="1"/>
</dbReference>
<evidence type="ECO:0000256" key="8">
    <source>
        <dbReference type="HAMAP-Rule" id="MF_01895"/>
    </source>
</evidence>
<evidence type="ECO:0000259" key="9">
    <source>
        <dbReference type="PROSITE" id="PS50126"/>
    </source>
</evidence>
<dbReference type="EC" id="3.1.13.1" evidence="8"/>
<dbReference type="GO" id="GO:0005829">
    <property type="term" value="C:cytosol"/>
    <property type="evidence" value="ECO:0007669"/>
    <property type="project" value="TreeGrafter"/>
</dbReference>
<dbReference type="CDD" id="cd04471">
    <property type="entry name" value="S1_RNase_R"/>
    <property type="match status" value="1"/>
</dbReference>
<dbReference type="SUPFAM" id="SSF50249">
    <property type="entry name" value="Nucleic acid-binding proteins"/>
    <property type="match status" value="4"/>
</dbReference>
<dbReference type="SMART" id="SM00357">
    <property type="entry name" value="CSP"/>
    <property type="match status" value="2"/>
</dbReference>
<gene>
    <name evidence="8" type="primary">rnr</name>
    <name evidence="10" type="ORF">SAMN00017405_1623</name>
</gene>
<dbReference type="AlphaFoldDB" id="A0A1W1UW34"/>
<dbReference type="NCBIfam" id="TIGR00358">
    <property type="entry name" value="3_prime_RNase"/>
    <property type="match status" value="1"/>
</dbReference>
<dbReference type="Gene3D" id="2.40.50.140">
    <property type="entry name" value="Nucleic acid-binding proteins"/>
    <property type="match status" value="3"/>
</dbReference>
<evidence type="ECO:0000256" key="4">
    <source>
        <dbReference type="ARBA" id="ARBA00022722"/>
    </source>
</evidence>
<keyword evidence="3 8" id="KW-0963">Cytoplasm</keyword>
<comment type="subcellular location">
    <subcellularLocation>
        <location evidence="2 8">Cytoplasm</location>
    </subcellularLocation>
</comment>
<dbReference type="InterPro" id="IPR011129">
    <property type="entry name" value="CSD"/>
</dbReference>
<keyword evidence="5 8" id="KW-0378">Hydrolase</keyword>
<dbReference type="PANTHER" id="PTHR23355:SF9">
    <property type="entry name" value="DIS3-LIKE EXONUCLEASE 2"/>
    <property type="match status" value="1"/>
</dbReference>
<keyword evidence="7 8" id="KW-0694">RNA-binding</keyword>
<dbReference type="EMBL" id="FWWT01000012">
    <property type="protein sequence ID" value="SMB85246.1"/>
    <property type="molecule type" value="Genomic_DNA"/>
</dbReference>
<dbReference type="InterPro" id="IPR040476">
    <property type="entry name" value="CSD2"/>
</dbReference>
<evidence type="ECO:0000313" key="11">
    <source>
        <dbReference type="Proteomes" id="UP000192731"/>
    </source>
</evidence>
<keyword evidence="4 8" id="KW-0540">Nuclease</keyword>
<dbReference type="InterPro" id="IPR013223">
    <property type="entry name" value="RNase_B_OB_dom"/>
</dbReference>
<evidence type="ECO:0000256" key="2">
    <source>
        <dbReference type="ARBA" id="ARBA00004496"/>
    </source>
</evidence>
<keyword evidence="6 8" id="KW-0269">Exonuclease</keyword>
<dbReference type="GO" id="GO:0003723">
    <property type="term" value="F:RNA binding"/>
    <property type="evidence" value="ECO:0007669"/>
    <property type="project" value="UniProtKB-UniRule"/>
</dbReference>
<dbReference type="SMART" id="SM00955">
    <property type="entry name" value="RNB"/>
    <property type="match status" value="1"/>
</dbReference>
<dbReference type="InterPro" id="IPR012340">
    <property type="entry name" value="NA-bd_OB-fold"/>
</dbReference>
<feature type="domain" description="S1 motif" evidence="9">
    <location>
        <begin position="626"/>
        <end position="706"/>
    </location>
</feature>
<name>A0A1W1UW34_DESTI</name>
<dbReference type="InterPro" id="IPR011805">
    <property type="entry name" value="RNase_R"/>
</dbReference>
<evidence type="ECO:0000256" key="5">
    <source>
        <dbReference type="ARBA" id="ARBA00022801"/>
    </source>
</evidence>
<reference evidence="10 11" key="1">
    <citation type="submission" date="2017-04" db="EMBL/GenBank/DDBJ databases">
        <authorList>
            <person name="Afonso C.L."/>
            <person name="Miller P.J."/>
            <person name="Scott M.A."/>
            <person name="Spackman E."/>
            <person name="Goraichik I."/>
            <person name="Dimitrov K.M."/>
            <person name="Suarez D.L."/>
            <person name="Swayne D.E."/>
        </authorList>
    </citation>
    <scope>NUCLEOTIDE SEQUENCE [LARGE SCALE GENOMIC DNA]</scope>
    <source>
        <strain evidence="10 11">DSM 11270</strain>
    </source>
</reference>
<dbReference type="Pfam" id="PF08206">
    <property type="entry name" value="OB_RNB"/>
    <property type="match status" value="1"/>
</dbReference>
<dbReference type="HAMAP" id="MF_01895">
    <property type="entry name" value="RNase_R"/>
    <property type="match status" value="1"/>
</dbReference>
<dbReference type="GO" id="GO:0006402">
    <property type="term" value="P:mRNA catabolic process"/>
    <property type="evidence" value="ECO:0007669"/>
    <property type="project" value="TreeGrafter"/>
</dbReference>
<dbReference type="PROSITE" id="PS50126">
    <property type="entry name" value="S1"/>
    <property type="match status" value="1"/>
</dbReference>
<accession>A0A1W1UW34</accession>
<evidence type="ECO:0000256" key="3">
    <source>
        <dbReference type="ARBA" id="ARBA00022490"/>
    </source>
</evidence>
<keyword evidence="11" id="KW-1185">Reference proteome</keyword>
<dbReference type="InterPro" id="IPR001900">
    <property type="entry name" value="RNase_II/R"/>
</dbReference>
<evidence type="ECO:0000313" key="10">
    <source>
        <dbReference type="EMBL" id="SMB85246.1"/>
    </source>
</evidence>
<comment type="catalytic activity">
    <reaction evidence="1 8">
        <text>Exonucleolytic cleavage in the 3'- to 5'-direction to yield nucleoside 5'-phosphates.</text>
        <dbReference type="EC" id="3.1.13.1"/>
    </reaction>
</comment>
<dbReference type="Proteomes" id="UP000192731">
    <property type="component" value="Unassembled WGS sequence"/>
</dbReference>
<dbReference type="Pfam" id="PF00773">
    <property type="entry name" value="RNB"/>
    <property type="match status" value="1"/>
</dbReference>
<dbReference type="PANTHER" id="PTHR23355">
    <property type="entry name" value="RIBONUCLEASE"/>
    <property type="match status" value="1"/>
</dbReference>
<dbReference type="SMART" id="SM00316">
    <property type="entry name" value="S1"/>
    <property type="match status" value="1"/>
</dbReference>
<dbReference type="InterPro" id="IPR022966">
    <property type="entry name" value="RNase_II/R_CS"/>
</dbReference>
<dbReference type="InterPro" id="IPR003029">
    <property type="entry name" value="S1_domain"/>
</dbReference>
<dbReference type="Pfam" id="PF17876">
    <property type="entry name" value="CSD2"/>
    <property type="match status" value="1"/>
</dbReference>
<proteinExistence type="inferred from homology"/>
<dbReference type="InterPro" id="IPR050180">
    <property type="entry name" value="RNR_Ribonuclease"/>
</dbReference>
<dbReference type="Pfam" id="PF00575">
    <property type="entry name" value="S1"/>
    <property type="match status" value="1"/>
</dbReference>
<sequence length="710" mass="81635">MTKREEILDFMATAVYHPLTREELVSHFGVEKKDLDEFIKNLDDMEAQGEIIVTRKDRYALPKLMNLVTGRLQGHSKGFAFLIPDDPDQGDVYVKSQDLDGAMHNDRVIVRMHKSRGPGKKPEGEVIRITERANKQVVGTFENNKHFGFVVPDDNRLGYDFFISKEDFAGAKDGMKVVIEVIKWPEKRRNPEGRVVSILGYKGSPGVDILSIIKKHQLPERFPPEVMEKAEKISLNIPDIDKEGRRDLRDLPLVTIDGADAKDLDDAVSLEILANGLRRLGVHIADVGHYVPEDSVIDKEAIARATSVYLVDRVIPMLPVRLSNGICSLNANEDRLAMTCFMDIDDKGNVVSHEICESIINVKERLTYGDVYKILVEDDQELITRYQDYVATFKEMEKLCRILQEKRTRRGSINFDFPESKVKLDEDGKPIEIILRRSTIAEQIIEEFMICANETVAERYFWLEVPFLYRIHEEPNFEDIAELNGILNVFGYNLKGVNNEIHPKAFQEIIDLVEDKPEKRVINTVVLRSMQHARYAADALGHFGLASKYYSHFTSPIRRYPDLAIHRIIKEMIKKENKLDKSRLAKLKKKVNYYADQSSLRERIAEDAERESVDLKKVEYMKQFEGQEFKGNISSVTSFGLFVELENSVEGLVHVSTLTDDFYIFNDRDLSLLGEHTKKTYRIGQEVEVLLTRVNMEDRKIDFELIEQSN</sequence>
<protein>
    <recommendedName>
        <fullName evidence="8">Ribonuclease R</fullName>
        <shortName evidence="8">RNase R</shortName>
        <ecNumber evidence="8">3.1.13.1</ecNumber>
    </recommendedName>
</protein>
<comment type="similarity">
    <text evidence="8">Belongs to the RNR ribonuclease family. RNase R subfamily.</text>
</comment>
<dbReference type="PROSITE" id="PS01175">
    <property type="entry name" value="RIBONUCLEASE_II"/>
    <property type="match status" value="1"/>
</dbReference>
<dbReference type="STRING" id="656914.SAMN00017405_1623"/>
<dbReference type="OrthoDB" id="9764149at2"/>
<dbReference type="RefSeq" id="WP_084052445.1">
    <property type="nucleotide sequence ID" value="NZ_FWWT01000012.1"/>
</dbReference>
<dbReference type="GO" id="GO:0008859">
    <property type="term" value="F:exoribonuclease II activity"/>
    <property type="evidence" value="ECO:0007669"/>
    <property type="project" value="UniProtKB-UniRule"/>
</dbReference>
<evidence type="ECO:0000256" key="7">
    <source>
        <dbReference type="ARBA" id="ARBA00022884"/>
    </source>
</evidence>
<evidence type="ECO:0000256" key="6">
    <source>
        <dbReference type="ARBA" id="ARBA00022839"/>
    </source>
</evidence>
<comment type="function">
    <text evidence="8">3'-5' exoribonuclease that releases 5'-nucleoside monophosphates and is involved in maturation of structured RNAs.</text>
</comment>
<evidence type="ECO:0000256" key="1">
    <source>
        <dbReference type="ARBA" id="ARBA00001849"/>
    </source>
</evidence>